<protein>
    <submittedName>
        <fullName evidence="3">Cupin domain-containing protein</fullName>
    </submittedName>
</protein>
<dbReference type="Pfam" id="PF07883">
    <property type="entry name" value="Cupin_2"/>
    <property type="match status" value="1"/>
</dbReference>
<dbReference type="SUPFAM" id="SSF51182">
    <property type="entry name" value="RmlC-like cupins"/>
    <property type="match status" value="1"/>
</dbReference>
<dbReference type="Proteomes" id="UP000198415">
    <property type="component" value="Unassembled WGS sequence"/>
</dbReference>
<dbReference type="AlphaFoldDB" id="A0A238XGX0"/>
<gene>
    <name evidence="3" type="ORF">SAMN06264365_103446</name>
</gene>
<dbReference type="InterPro" id="IPR011051">
    <property type="entry name" value="RmlC_Cupin_sf"/>
</dbReference>
<keyword evidence="1" id="KW-0479">Metal-binding</keyword>
<dbReference type="PANTHER" id="PTHR35848">
    <property type="entry name" value="OXALATE-BINDING PROTEIN"/>
    <property type="match status" value="1"/>
</dbReference>
<dbReference type="InterPro" id="IPR051610">
    <property type="entry name" value="GPI/OXD"/>
</dbReference>
<proteinExistence type="predicted"/>
<reference evidence="3 4" key="1">
    <citation type="submission" date="2017-06" db="EMBL/GenBank/DDBJ databases">
        <authorList>
            <person name="Kim H.J."/>
            <person name="Triplett B.A."/>
        </authorList>
    </citation>
    <scope>NUCLEOTIDE SEQUENCE [LARGE SCALE GENOMIC DNA]</scope>
    <source>
        <strain evidence="3 4">DSM 43151</strain>
    </source>
</reference>
<keyword evidence="4" id="KW-1185">Reference proteome</keyword>
<dbReference type="InterPro" id="IPR013096">
    <property type="entry name" value="Cupin_2"/>
</dbReference>
<evidence type="ECO:0000313" key="3">
    <source>
        <dbReference type="EMBL" id="SNR58157.1"/>
    </source>
</evidence>
<dbReference type="EMBL" id="FZNR01000003">
    <property type="protein sequence ID" value="SNR58157.1"/>
    <property type="molecule type" value="Genomic_DNA"/>
</dbReference>
<evidence type="ECO:0000256" key="1">
    <source>
        <dbReference type="ARBA" id="ARBA00022723"/>
    </source>
</evidence>
<dbReference type="InterPro" id="IPR006045">
    <property type="entry name" value="Cupin_1"/>
</dbReference>
<evidence type="ECO:0000313" key="4">
    <source>
        <dbReference type="Proteomes" id="UP000198415"/>
    </source>
</evidence>
<feature type="domain" description="Cupin type-1" evidence="2">
    <location>
        <begin position="12"/>
        <end position="138"/>
    </location>
</feature>
<dbReference type="GO" id="GO:0046872">
    <property type="term" value="F:metal ion binding"/>
    <property type="evidence" value="ECO:0007669"/>
    <property type="project" value="UniProtKB-KW"/>
</dbReference>
<dbReference type="SMART" id="SM00835">
    <property type="entry name" value="Cupin_1"/>
    <property type="match status" value="1"/>
</dbReference>
<dbReference type="InterPro" id="IPR014710">
    <property type="entry name" value="RmlC-like_jellyroll"/>
</dbReference>
<organism evidence="3 4">
    <name type="scientific">Actinoplanes regularis</name>
    <dbReference type="NCBI Taxonomy" id="52697"/>
    <lineage>
        <taxon>Bacteria</taxon>
        <taxon>Bacillati</taxon>
        <taxon>Actinomycetota</taxon>
        <taxon>Actinomycetes</taxon>
        <taxon>Micromonosporales</taxon>
        <taxon>Micromonosporaceae</taxon>
        <taxon>Actinoplanes</taxon>
    </lineage>
</organism>
<evidence type="ECO:0000259" key="2">
    <source>
        <dbReference type="SMART" id="SM00835"/>
    </source>
</evidence>
<dbReference type="PANTHER" id="PTHR35848:SF6">
    <property type="entry name" value="CUPIN TYPE-2 DOMAIN-CONTAINING PROTEIN"/>
    <property type="match status" value="1"/>
</dbReference>
<accession>A0A238XGX0</accession>
<sequence>MPMAFDPQAHLVNALTGEPVKLLHSDGSVLVDIGGVAGAVGTIGADTEVGLDRIVMQPGAAFELHTHPGAHILYVLSSRGLIHIDGLDYPIARGDSIFVPADYPHGVKTDPGTDQPLEFVAFGVPHMPIGSPDRMMVME</sequence>
<name>A0A238XGX0_9ACTN</name>
<dbReference type="Gene3D" id="2.60.120.10">
    <property type="entry name" value="Jelly Rolls"/>
    <property type="match status" value="1"/>
</dbReference>